<dbReference type="PROSITE" id="PS51846">
    <property type="entry name" value="CNNM"/>
    <property type="match status" value="1"/>
</dbReference>
<dbReference type="InterPro" id="IPR000644">
    <property type="entry name" value="CBS_dom"/>
</dbReference>
<evidence type="ECO:0000313" key="12">
    <source>
        <dbReference type="EMBL" id="KAK4454146.1"/>
    </source>
</evidence>
<dbReference type="InterPro" id="IPR044751">
    <property type="entry name" value="Ion_transp-like_CBS"/>
</dbReference>
<feature type="transmembrane region" description="Helical" evidence="9">
    <location>
        <begin position="21"/>
        <end position="44"/>
    </location>
</feature>
<dbReference type="CDD" id="cd04590">
    <property type="entry name" value="CBS_pair_CorC_HlyC_assoc"/>
    <property type="match status" value="1"/>
</dbReference>
<keyword evidence="2 7" id="KW-0812">Transmembrane</keyword>
<dbReference type="FunFam" id="3.10.580.10:FF:000006">
    <property type="entry name" value="DUF21 and CBS domain protein"/>
    <property type="match status" value="1"/>
</dbReference>
<evidence type="ECO:0000256" key="1">
    <source>
        <dbReference type="ARBA" id="ARBA00004141"/>
    </source>
</evidence>
<accession>A0AAV9H574</accession>
<dbReference type="PROSITE" id="PS51371">
    <property type="entry name" value="CBS"/>
    <property type="match status" value="1"/>
</dbReference>
<evidence type="ECO:0000256" key="6">
    <source>
        <dbReference type="PROSITE-ProRule" id="PRU00703"/>
    </source>
</evidence>
<dbReference type="InterPro" id="IPR045095">
    <property type="entry name" value="ACDP"/>
</dbReference>
<gene>
    <name evidence="12" type="ORF">QBC34DRAFT_482487</name>
</gene>
<evidence type="ECO:0000256" key="3">
    <source>
        <dbReference type="ARBA" id="ARBA00022737"/>
    </source>
</evidence>
<feature type="compositionally biased region" description="Gly residues" evidence="8">
    <location>
        <begin position="749"/>
        <end position="767"/>
    </location>
</feature>
<sequence length="782" mass="83134">MTLSGLRGPARAASTRSNGLLAARSIVVGLSRVLFMGISSVVAAPLHVAGHLDDNEPEAEGASLWVLYVASLVLVLSGGAFAGLTIALMGQDGIYLQVVAKDPNEPQQKNARRVYELLQKGKHWVLVTLLLANVIVNETLPVVLDRCLGGGVAAVVGATFLIVIFGEVVPQSICVRYGLQIGGYMSKPVLVLMYVLAPLAWPTAKLLDKLLGEDHGTVYKKSGLKTLVTLHKSLGDVSQRLNQDEVTIISAVLDLKEKPVANVMTPMDDVFIMSEDTVLDEKTMDMILSAGYSRIPIHETGNPTNFVGMLLVKILITYDPEDGKLVKDFPLATLPETRPETSCLDIVNFFQEGKSHMVLVSEYPGEDHGALGVVTLEDVIEELIGEEIIDESDVYIDVHKAIRRLQPAPKARIQRQYSQSDDHLIKTGDDSTALANSSSSIARPDSQGHAVDWVGISGHEAGVLSTSPKLTTFMMRRSSAGVDGHTVQTTIPVRANFDELRQHLKHLGPSNPATNPRDTRSTTVKIKPGFLPQRSASVTEGAVTESSVLLHDEGDERTSLLRPQVTGKDGIQALRQSYGATSPAPAVTLQLSSPQADSASPLAVTLETAEQANKATQTQPKAALGEQSPESKGKRSSSSGGSTHSIRADNAIYGKQAYVRSGSITENVIESRGVRKVVLETTSSNDEDEFAVVTTMSSPDQTKAVPVKLDGSISNRDGAVEDLDDEDEEGVLSPDVGDEGPSGKSDGEQPGGASAGGSGTAGGSGSGGKKKSRRKKRRAGKS</sequence>
<keyword evidence="6" id="KW-0129">CBS domain</keyword>
<dbReference type="GO" id="GO:0005737">
    <property type="term" value="C:cytoplasm"/>
    <property type="evidence" value="ECO:0007669"/>
    <property type="project" value="TreeGrafter"/>
</dbReference>
<name>A0AAV9H574_9PEZI</name>
<dbReference type="InterPro" id="IPR002550">
    <property type="entry name" value="CNNM"/>
</dbReference>
<feature type="compositionally biased region" description="Acidic residues" evidence="8">
    <location>
        <begin position="720"/>
        <end position="730"/>
    </location>
</feature>
<feature type="compositionally biased region" description="Polar residues" evidence="8">
    <location>
        <begin position="611"/>
        <end position="620"/>
    </location>
</feature>
<dbReference type="SUPFAM" id="SSF54631">
    <property type="entry name" value="CBS-domain pair"/>
    <property type="match status" value="1"/>
</dbReference>
<evidence type="ECO:0000256" key="8">
    <source>
        <dbReference type="SAM" id="MobiDB-lite"/>
    </source>
</evidence>
<dbReference type="Gene3D" id="3.10.580.10">
    <property type="entry name" value="CBS-domain"/>
    <property type="match status" value="1"/>
</dbReference>
<keyword evidence="5 7" id="KW-0472">Membrane</keyword>
<evidence type="ECO:0000256" key="2">
    <source>
        <dbReference type="ARBA" id="ARBA00022692"/>
    </source>
</evidence>
<feature type="domain" description="CNNM transmembrane" evidence="11">
    <location>
        <begin position="60"/>
        <end position="245"/>
    </location>
</feature>
<comment type="caution">
    <text evidence="12">The sequence shown here is derived from an EMBL/GenBank/DDBJ whole genome shotgun (WGS) entry which is preliminary data.</text>
</comment>
<dbReference type="PANTHER" id="PTHR12064:SF97">
    <property type="entry name" value="METAL TRANSPORTER CNNM-5"/>
    <property type="match status" value="1"/>
</dbReference>
<protein>
    <submittedName>
        <fullName evidence="12">Protein MAM3</fullName>
    </submittedName>
</protein>
<comment type="subcellular location">
    <subcellularLocation>
        <location evidence="1">Membrane</location>
        <topology evidence="1">Multi-pass membrane protein</topology>
    </subcellularLocation>
</comment>
<keyword evidence="4 7" id="KW-1133">Transmembrane helix</keyword>
<evidence type="ECO:0000313" key="13">
    <source>
        <dbReference type="Proteomes" id="UP001321760"/>
    </source>
</evidence>
<reference evidence="12" key="2">
    <citation type="submission" date="2023-05" db="EMBL/GenBank/DDBJ databases">
        <authorList>
            <consortium name="Lawrence Berkeley National Laboratory"/>
            <person name="Steindorff A."/>
            <person name="Hensen N."/>
            <person name="Bonometti L."/>
            <person name="Westerberg I."/>
            <person name="Brannstrom I.O."/>
            <person name="Guillou S."/>
            <person name="Cros-Aarteil S."/>
            <person name="Calhoun S."/>
            <person name="Haridas S."/>
            <person name="Kuo A."/>
            <person name="Mondo S."/>
            <person name="Pangilinan J."/>
            <person name="Riley R."/>
            <person name="Labutti K."/>
            <person name="Andreopoulos B."/>
            <person name="Lipzen A."/>
            <person name="Chen C."/>
            <person name="Yanf M."/>
            <person name="Daum C."/>
            <person name="Ng V."/>
            <person name="Clum A."/>
            <person name="Ohm R."/>
            <person name="Martin F."/>
            <person name="Silar P."/>
            <person name="Natvig D."/>
            <person name="Lalanne C."/>
            <person name="Gautier V."/>
            <person name="Ament-Velasquez S.L."/>
            <person name="Kruys A."/>
            <person name="Hutchinson M.I."/>
            <person name="Powell A.J."/>
            <person name="Barry K."/>
            <person name="Miller A.N."/>
            <person name="Grigoriev I.V."/>
            <person name="Debuchy R."/>
            <person name="Gladieux P."/>
            <person name="Thoren M.H."/>
            <person name="Johannesson H."/>
        </authorList>
    </citation>
    <scope>NUCLEOTIDE SEQUENCE</scope>
    <source>
        <strain evidence="12">PSN243</strain>
    </source>
</reference>
<dbReference type="AlphaFoldDB" id="A0AAV9H574"/>
<evidence type="ECO:0000256" key="5">
    <source>
        <dbReference type="ARBA" id="ARBA00023136"/>
    </source>
</evidence>
<evidence type="ECO:0000259" key="11">
    <source>
        <dbReference type="PROSITE" id="PS51846"/>
    </source>
</evidence>
<dbReference type="PANTHER" id="PTHR12064">
    <property type="entry name" value="METAL TRANSPORTER CNNM"/>
    <property type="match status" value="1"/>
</dbReference>
<feature type="transmembrane region" description="Helical" evidence="9">
    <location>
        <begin position="181"/>
        <end position="201"/>
    </location>
</feature>
<evidence type="ECO:0000256" key="4">
    <source>
        <dbReference type="ARBA" id="ARBA00022989"/>
    </source>
</evidence>
<feature type="transmembrane region" description="Helical" evidence="9">
    <location>
        <begin position="150"/>
        <end position="169"/>
    </location>
</feature>
<feature type="domain" description="CBS" evidence="10">
    <location>
        <begin position="325"/>
        <end position="391"/>
    </location>
</feature>
<organism evidence="12 13">
    <name type="scientific">Podospora aff. communis PSN243</name>
    <dbReference type="NCBI Taxonomy" id="3040156"/>
    <lineage>
        <taxon>Eukaryota</taxon>
        <taxon>Fungi</taxon>
        <taxon>Dikarya</taxon>
        <taxon>Ascomycota</taxon>
        <taxon>Pezizomycotina</taxon>
        <taxon>Sordariomycetes</taxon>
        <taxon>Sordariomycetidae</taxon>
        <taxon>Sordariales</taxon>
        <taxon>Podosporaceae</taxon>
        <taxon>Podospora</taxon>
    </lineage>
</organism>
<feature type="region of interest" description="Disordered" evidence="8">
    <location>
        <begin position="611"/>
        <end position="648"/>
    </location>
</feature>
<proteinExistence type="predicted"/>
<feature type="compositionally biased region" description="Basic and acidic residues" evidence="8">
    <location>
        <begin position="420"/>
        <end position="429"/>
    </location>
</feature>
<dbReference type="Proteomes" id="UP001321760">
    <property type="component" value="Unassembled WGS sequence"/>
</dbReference>
<feature type="compositionally biased region" description="Basic residues" evidence="8">
    <location>
        <begin position="768"/>
        <end position="782"/>
    </location>
</feature>
<feature type="region of interest" description="Disordered" evidence="8">
    <location>
        <begin position="413"/>
        <end position="446"/>
    </location>
</feature>
<dbReference type="InterPro" id="IPR046342">
    <property type="entry name" value="CBS_dom_sf"/>
</dbReference>
<evidence type="ECO:0000256" key="7">
    <source>
        <dbReference type="PROSITE-ProRule" id="PRU01193"/>
    </source>
</evidence>
<dbReference type="EMBL" id="MU865918">
    <property type="protein sequence ID" value="KAK4454146.1"/>
    <property type="molecule type" value="Genomic_DNA"/>
</dbReference>
<evidence type="ECO:0000259" key="10">
    <source>
        <dbReference type="PROSITE" id="PS51371"/>
    </source>
</evidence>
<evidence type="ECO:0000256" key="9">
    <source>
        <dbReference type="SAM" id="Phobius"/>
    </source>
</evidence>
<dbReference type="GO" id="GO:0016020">
    <property type="term" value="C:membrane"/>
    <property type="evidence" value="ECO:0007669"/>
    <property type="project" value="UniProtKB-SubCell"/>
</dbReference>
<dbReference type="GO" id="GO:0010960">
    <property type="term" value="P:magnesium ion homeostasis"/>
    <property type="evidence" value="ECO:0007669"/>
    <property type="project" value="InterPro"/>
</dbReference>
<reference evidence="12" key="1">
    <citation type="journal article" date="2023" name="Mol. Phylogenet. Evol.">
        <title>Genome-scale phylogeny and comparative genomics of the fungal order Sordariales.</title>
        <authorList>
            <person name="Hensen N."/>
            <person name="Bonometti L."/>
            <person name="Westerberg I."/>
            <person name="Brannstrom I.O."/>
            <person name="Guillou S."/>
            <person name="Cros-Aarteil S."/>
            <person name="Calhoun S."/>
            <person name="Haridas S."/>
            <person name="Kuo A."/>
            <person name="Mondo S."/>
            <person name="Pangilinan J."/>
            <person name="Riley R."/>
            <person name="LaButti K."/>
            <person name="Andreopoulos B."/>
            <person name="Lipzen A."/>
            <person name="Chen C."/>
            <person name="Yan M."/>
            <person name="Daum C."/>
            <person name="Ng V."/>
            <person name="Clum A."/>
            <person name="Steindorff A."/>
            <person name="Ohm R.A."/>
            <person name="Martin F."/>
            <person name="Silar P."/>
            <person name="Natvig D.O."/>
            <person name="Lalanne C."/>
            <person name="Gautier V."/>
            <person name="Ament-Velasquez S.L."/>
            <person name="Kruys A."/>
            <person name="Hutchinson M.I."/>
            <person name="Powell A.J."/>
            <person name="Barry K."/>
            <person name="Miller A.N."/>
            <person name="Grigoriev I.V."/>
            <person name="Debuchy R."/>
            <person name="Gladieux P."/>
            <person name="Hiltunen Thoren M."/>
            <person name="Johannesson H."/>
        </authorList>
    </citation>
    <scope>NUCLEOTIDE SEQUENCE</scope>
    <source>
        <strain evidence="12">PSN243</strain>
    </source>
</reference>
<dbReference type="GO" id="GO:0030026">
    <property type="term" value="P:intracellular manganese ion homeostasis"/>
    <property type="evidence" value="ECO:0007669"/>
    <property type="project" value="TreeGrafter"/>
</dbReference>
<keyword evidence="3" id="KW-0677">Repeat</keyword>
<feature type="transmembrane region" description="Helical" evidence="9">
    <location>
        <begin position="123"/>
        <end position="144"/>
    </location>
</feature>
<feature type="region of interest" description="Disordered" evidence="8">
    <location>
        <begin position="690"/>
        <end position="782"/>
    </location>
</feature>
<dbReference type="Pfam" id="PF01595">
    <property type="entry name" value="CNNM"/>
    <property type="match status" value="1"/>
</dbReference>
<keyword evidence="13" id="KW-1185">Reference proteome</keyword>
<feature type="transmembrane region" description="Helical" evidence="9">
    <location>
        <begin position="64"/>
        <end position="88"/>
    </location>
</feature>